<feature type="compositionally biased region" description="Low complexity" evidence="1">
    <location>
        <begin position="370"/>
        <end position="383"/>
    </location>
</feature>
<protein>
    <submittedName>
        <fullName evidence="2">Uncharacterized protein</fullName>
    </submittedName>
</protein>
<evidence type="ECO:0000256" key="1">
    <source>
        <dbReference type="SAM" id="MobiDB-lite"/>
    </source>
</evidence>
<sequence length="645" mass="72684">MAANFETSERHFGNEISQNSLSGVTAQDSQPSPAIMHKNDPVNSSFSGSRANDTYCNYMSTSDLQVICRENSDYYIKTLPGVPKCPSNYKSISSLAFSETGLQRQTSENTSAMEDSQSQMHFSSYDRNCSKSKLTDSGNLKIKSTGESVMIPSKLKSTPCLASQEKIDSYNEIPPRNFCKCPDEGLLEKQLSETESLKPDLLGRITESSAEQEKRCLPIVERSPYERRDKTAKLLFIKELGAIERKAVERKLRVKPKEMKKHPIKESVYENIRNICQISDTRSDNSLRKEPSWPSIAYGANGAADDLPDLATSDTVSEEASSIHSVRIKLLKRDLYTNVGGTGGLTREEAFREIELSEEEETEGREMNESHTSSSDTELLSSDSEISVRVNLDRKPSTKCLIRRRTKNTPFLKLKENLQHETSEKMAEAHKSSPESPENAIIDKIATEFGAWAEDNGLRPETVEKDVIKELFEFGTMNMAANSISIEIKELIIVPQCINIGQFPELEERAAMYRQILFDELVHWKTERSMAFGKPDPRPYKRPPIPPIVEWTSSEFVPTPLATGELLYQPLIDNESLMLEKFVLWLIQNPNLHRPLHLMNSGYFQKIIDKHGGSEAIIRERFKASKSLSFALAKHLITSKGPPTL</sequence>
<feature type="compositionally biased region" description="Polar residues" evidence="1">
    <location>
        <begin position="15"/>
        <end position="32"/>
    </location>
</feature>
<dbReference type="EMBL" id="AP028909">
    <property type="protein sequence ID" value="BES88450.1"/>
    <property type="molecule type" value="Genomic_DNA"/>
</dbReference>
<feature type="region of interest" description="Disordered" evidence="1">
    <location>
        <begin position="354"/>
        <end position="383"/>
    </location>
</feature>
<gene>
    <name evidence="2" type="ORF">NTJ_01256</name>
</gene>
<accession>A0ABN7A843</accession>
<evidence type="ECO:0000313" key="3">
    <source>
        <dbReference type="Proteomes" id="UP001307889"/>
    </source>
</evidence>
<organism evidence="2 3">
    <name type="scientific">Nesidiocoris tenuis</name>
    <dbReference type="NCBI Taxonomy" id="355587"/>
    <lineage>
        <taxon>Eukaryota</taxon>
        <taxon>Metazoa</taxon>
        <taxon>Ecdysozoa</taxon>
        <taxon>Arthropoda</taxon>
        <taxon>Hexapoda</taxon>
        <taxon>Insecta</taxon>
        <taxon>Pterygota</taxon>
        <taxon>Neoptera</taxon>
        <taxon>Paraneoptera</taxon>
        <taxon>Hemiptera</taxon>
        <taxon>Heteroptera</taxon>
        <taxon>Panheteroptera</taxon>
        <taxon>Cimicomorpha</taxon>
        <taxon>Miridae</taxon>
        <taxon>Dicyphina</taxon>
        <taxon>Nesidiocoris</taxon>
    </lineage>
</organism>
<name>A0ABN7A843_9HEMI</name>
<dbReference type="Proteomes" id="UP001307889">
    <property type="component" value="Chromosome 1"/>
</dbReference>
<feature type="region of interest" description="Disordered" evidence="1">
    <location>
        <begin position="1"/>
        <end position="43"/>
    </location>
</feature>
<reference evidence="2 3" key="1">
    <citation type="submission" date="2023-09" db="EMBL/GenBank/DDBJ databases">
        <title>Nesidiocoris tenuis whole genome shotgun sequence.</title>
        <authorList>
            <person name="Shibata T."/>
            <person name="Shimoda M."/>
            <person name="Kobayashi T."/>
            <person name="Uehara T."/>
        </authorList>
    </citation>
    <scope>NUCLEOTIDE SEQUENCE [LARGE SCALE GENOMIC DNA]</scope>
    <source>
        <strain evidence="2 3">Japan</strain>
    </source>
</reference>
<evidence type="ECO:0000313" key="2">
    <source>
        <dbReference type="EMBL" id="BES88450.1"/>
    </source>
</evidence>
<keyword evidence="3" id="KW-1185">Reference proteome</keyword>
<proteinExistence type="predicted"/>